<gene>
    <name evidence="10" type="primary">LOC109712741</name>
</gene>
<feature type="compositionally biased region" description="Pro residues" evidence="6">
    <location>
        <begin position="140"/>
        <end position="150"/>
    </location>
</feature>
<reference evidence="10" key="2">
    <citation type="submission" date="2025-08" db="UniProtKB">
        <authorList>
            <consortium name="RefSeq"/>
        </authorList>
    </citation>
    <scope>IDENTIFICATION</scope>
    <source>
        <tissue evidence="10">Leaf</tissue>
    </source>
</reference>
<protein>
    <submittedName>
        <fullName evidence="10">Formin-like protein 3</fullName>
    </submittedName>
</protein>
<comment type="similarity">
    <text evidence="4 5">Belongs to the small heat shock protein (HSP20) family.</text>
</comment>
<keyword evidence="7" id="KW-0472">Membrane</keyword>
<dbReference type="OrthoDB" id="1431247at2759"/>
<feature type="region of interest" description="Disordered" evidence="6">
    <location>
        <begin position="88"/>
        <end position="189"/>
    </location>
</feature>
<dbReference type="PANTHER" id="PTHR43670">
    <property type="entry name" value="HEAT SHOCK PROTEIN 26"/>
    <property type="match status" value="1"/>
</dbReference>
<dbReference type="AlphaFoldDB" id="A0A6P5FFQ7"/>
<dbReference type="SUPFAM" id="SSF49764">
    <property type="entry name" value="HSP20-like chaperones"/>
    <property type="match status" value="1"/>
</dbReference>
<dbReference type="RefSeq" id="XP_020092075.1">
    <property type="nucleotide sequence ID" value="XM_020236486.1"/>
</dbReference>
<feature type="domain" description="SHSP" evidence="8">
    <location>
        <begin position="1"/>
        <end position="99"/>
    </location>
</feature>
<evidence type="ECO:0000256" key="4">
    <source>
        <dbReference type="PROSITE-ProRule" id="PRU00285"/>
    </source>
</evidence>
<dbReference type="GO" id="GO:0034605">
    <property type="term" value="P:cellular response to heat"/>
    <property type="evidence" value="ECO:0007669"/>
    <property type="project" value="TreeGrafter"/>
</dbReference>
<evidence type="ECO:0000256" key="1">
    <source>
        <dbReference type="ARBA" id="ARBA00004162"/>
    </source>
</evidence>
<evidence type="ECO:0000256" key="6">
    <source>
        <dbReference type="SAM" id="MobiDB-lite"/>
    </source>
</evidence>
<dbReference type="PANTHER" id="PTHR43670:SF132">
    <property type="entry name" value="OS03G0157600 PROTEIN"/>
    <property type="match status" value="1"/>
</dbReference>
<feature type="compositionally biased region" description="Basic and acidic residues" evidence="6">
    <location>
        <begin position="168"/>
        <end position="181"/>
    </location>
</feature>
<evidence type="ECO:0000256" key="2">
    <source>
        <dbReference type="ARBA" id="ARBA00022475"/>
    </source>
</evidence>
<dbReference type="InterPro" id="IPR008978">
    <property type="entry name" value="HSP20-like_chaperone"/>
</dbReference>
<keyword evidence="2" id="KW-1003">Cell membrane</keyword>
<dbReference type="PROSITE" id="PS01031">
    <property type="entry name" value="SHSP"/>
    <property type="match status" value="1"/>
</dbReference>
<evidence type="ECO:0000313" key="10">
    <source>
        <dbReference type="RefSeq" id="XP_020092075.1"/>
    </source>
</evidence>
<evidence type="ECO:0000256" key="7">
    <source>
        <dbReference type="SAM" id="Phobius"/>
    </source>
</evidence>
<evidence type="ECO:0000256" key="3">
    <source>
        <dbReference type="ARBA" id="ARBA00022821"/>
    </source>
</evidence>
<evidence type="ECO:0000313" key="9">
    <source>
        <dbReference type="Proteomes" id="UP000515123"/>
    </source>
</evidence>
<proteinExistence type="inferred from homology"/>
<evidence type="ECO:0000259" key="8">
    <source>
        <dbReference type="PROSITE" id="PS01031"/>
    </source>
</evidence>
<dbReference type="GO" id="GO:0005886">
    <property type="term" value="C:plasma membrane"/>
    <property type="evidence" value="ECO:0007669"/>
    <property type="project" value="UniProtKB-SubCell"/>
</dbReference>
<dbReference type="GO" id="GO:0006952">
    <property type="term" value="P:defense response"/>
    <property type="evidence" value="ECO:0007669"/>
    <property type="project" value="UniProtKB-KW"/>
</dbReference>
<keyword evidence="3" id="KW-0611">Plant defense</keyword>
<keyword evidence="9" id="KW-1185">Reference proteome</keyword>
<keyword evidence="7" id="KW-0812">Transmembrane</keyword>
<feature type="transmembrane region" description="Helical" evidence="7">
    <location>
        <begin position="197"/>
        <end position="217"/>
    </location>
</feature>
<dbReference type="CDD" id="cd06464">
    <property type="entry name" value="ACD_sHsps-like"/>
    <property type="match status" value="1"/>
</dbReference>
<feature type="compositionally biased region" description="Pro residues" evidence="6">
    <location>
        <begin position="120"/>
        <end position="129"/>
    </location>
</feature>
<reference evidence="9" key="1">
    <citation type="journal article" date="2015" name="Nat. Genet.">
        <title>The pineapple genome and the evolution of CAM photosynthesis.</title>
        <authorList>
            <person name="Ming R."/>
            <person name="VanBuren R."/>
            <person name="Wai C.M."/>
            <person name="Tang H."/>
            <person name="Schatz M.C."/>
            <person name="Bowers J.E."/>
            <person name="Lyons E."/>
            <person name="Wang M.L."/>
            <person name="Chen J."/>
            <person name="Biggers E."/>
            <person name="Zhang J."/>
            <person name="Huang L."/>
            <person name="Zhang L."/>
            <person name="Miao W."/>
            <person name="Zhang J."/>
            <person name="Ye Z."/>
            <person name="Miao C."/>
            <person name="Lin Z."/>
            <person name="Wang H."/>
            <person name="Zhou H."/>
            <person name="Yim W.C."/>
            <person name="Priest H.D."/>
            <person name="Zheng C."/>
            <person name="Woodhouse M."/>
            <person name="Edger P.P."/>
            <person name="Guyot R."/>
            <person name="Guo H.B."/>
            <person name="Guo H."/>
            <person name="Zheng G."/>
            <person name="Singh R."/>
            <person name="Sharma A."/>
            <person name="Min X."/>
            <person name="Zheng Y."/>
            <person name="Lee H."/>
            <person name="Gurtowski J."/>
            <person name="Sedlazeck F.J."/>
            <person name="Harkess A."/>
            <person name="McKain M.R."/>
            <person name="Liao Z."/>
            <person name="Fang J."/>
            <person name="Liu J."/>
            <person name="Zhang X."/>
            <person name="Zhang Q."/>
            <person name="Hu W."/>
            <person name="Qin Y."/>
            <person name="Wang K."/>
            <person name="Chen L.Y."/>
            <person name="Shirley N."/>
            <person name="Lin Y.R."/>
            <person name="Liu L.Y."/>
            <person name="Hernandez A.G."/>
            <person name="Wright C.L."/>
            <person name="Bulone V."/>
            <person name="Tuskan G.A."/>
            <person name="Heath K."/>
            <person name="Zee F."/>
            <person name="Moore P.H."/>
            <person name="Sunkar R."/>
            <person name="Leebens-Mack J.H."/>
            <person name="Mockler T."/>
            <person name="Bennetzen J.L."/>
            <person name="Freeling M."/>
            <person name="Sankoff D."/>
            <person name="Paterson A.H."/>
            <person name="Zhu X."/>
            <person name="Yang X."/>
            <person name="Smith J.A."/>
            <person name="Cushman J.C."/>
            <person name="Paull R.E."/>
            <person name="Yu Q."/>
        </authorList>
    </citation>
    <scope>NUCLEOTIDE SEQUENCE [LARGE SCALE GENOMIC DNA]</scope>
    <source>
        <strain evidence="9">cv. F153</strain>
    </source>
</reference>
<evidence type="ECO:0000256" key="5">
    <source>
        <dbReference type="RuleBase" id="RU003616"/>
    </source>
</evidence>
<feature type="compositionally biased region" description="Pro residues" evidence="6">
    <location>
        <begin position="94"/>
        <end position="113"/>
    </location>
</feature>
<sequence length="226" mass="24898">MDVTKRLYVDFEPTSEIVQGKEEDTVLIHLPGNLRATRPSGPLRTAGGWSRFTADFRLPPDCDVNNIRAEFENDTLYVILPKRIPPAAQKPSAPLLPLPPRPPPPLQQQQPPPLERKKPAAPPPPPQQPQPQIERKKSAAPPPPPPPPQQQPQLERKKSAAPPPTPEPPREKQEKEEEKGGEGGVTKGLERPRRRTLLLNVAVAVAVLVGMGIYVIFKALRKPGSD</sequence>
<keyword evidence="7" id="KW-1133">Transmembrane helix</keyword>
<dbReference type="Pfam" id="PF00011">
    <property type="entry name" value="HSP20"/>
    <property type="match status" value="1"/>
</dbReference>
<comment type="subcellular location">
    <subcellularLocation>
        <location evidence="1">Cell membrane</location>
        <topology evidence="1">Single-pass membrane protein</topology>
    </subcellularLocation>
</comment>
<organism evidence="9 10">
    <name type="scientific">Ananas comosus</name>
    <name type="common">Pineapple</name>
    <name type="synonym">Ananas ananas</name>
    <dbReference type="NCBI Taxonomy" id="4615"/>
    <lineage>
        <taxon>Eukaryota</taxon>
        <taxon>Viridiplantae</taxon>
        <taxon>Streptophyta</taxon>
        <taxon>Embryophyta</taxon>
        <taxon>Tracheophyta</taxon>
        <taxon>Spermatophyta</taxon>
        <taxon>Magnoliopsida</taxon>
        <taxon>Liliopsida</taxon>
        <taxon>Poales</taxon>
        <taxon>Bromeliaceae</taxon>
        <taxon>Bromelioideae</taxon>
        <taxon>Ananas</taxon>
    </lineage>
</organism>
<dbReference type="Gene3D" id="2.60.40.790">
    <property type="match status" value="1"/>
</dbReference>
<dbReference type="Proteomes" id="UP000515123">
    <property type="component" value="Linkage group 7"/>
</dbReference>
<dbReference type="GeneID" id="109712741"/>
<name>A0A6P5FFQ7_ANACO</name>
<accession>A0A6P5FFQ7</accession>
<dbReference type="InterPro" id="IPR002068">
    <property type="entry name" value="A-crystallin/Hsp20_dom"/>
</dbReference>